<gene>
    <name evidence="4" type="ORF">OCK74_23765</name>
</gene>
<proteinExistence type="predicted"/>
<dbReference type="GO" id="GO:0008652">
    <property type="term" value="P:amino acid biosynthetic process"/>
    <property type="evidence" value="ECO:0007669"/>
    <property type="project" value="UniProtKB-KW"/>
</dbReference>
<name>A0A9X3BJ03_9BACT</name>
<evidence type="ECO:0000313" key="5">
    <source>
        <dbReference type="Proteomes" id="UP001155483"/>
    </source>
</evidence>
<dbReference type="EMBL" id="JAOTIF010000029">
    <property type="protein sequence ID" value="MCU7552157.1"/>
    <property type="molecule type" value="Genomic_DNA"/>
</dbReference>
<keyword evidence="1" id="KW-0028">Amino-acid biosynthesis</keyword>
<keyword evidence="2" id="KW-0808">Transferase</keyword>
<dbReference type="InterPro" id="IPR042122">
    <property type="entry name" value="Ser_AcTrfase_N_sf"/>
</dbReference>
<organism evidence="4 5">
    <name type="scientific">Paraflavisolibacter caeni</name>
    <dbReference type="NCBI Taxonomy" id="2982496"/>
    <lineage>
        <taxon>Bacteria</taxon>
        <taxon>Pseudomonadati</taxon>
        <taxon>Bacteroidota</taxon>
        <taxon>Chitinophagia</taxon>
        <taxon>Chitinophagales</taxon>
        <taxon>Chitinophagaceae</taxon>
        <taxon>Paraflavisolibacter</taxon>
    </lineage>
</organism>
<protein>
    <submittedName>
        <fullName evidence="4">Serine acetyltransferase</fullName>
    </submittedName>
</protein>
<dbReference type="Gene3D" id="1.10.3130.10">
    <property type="entry name" value="serine acetyltransferase, domain 1"/>
    <property type="match status" value="1"/>
</dbReference>
<dbReference type="InterPro" id="IPR045304">
    <property type="entry name" value="LbH_SAT"/>
</dbReference>
<dbReference type="InterPro" id="IPR053376">
    <property type="entry name" value="Serine_acetyltransferase"/>
</dbReference>
<dbReference type="PANTHER" id="PTHR42811">
    <property type="entry name" value="SERINE ACETYLTRANSFERASE"/>
    <property type="match status" value="1"/>
</dbReference>
<dbReference type="SUPFAM" id="SSF51161">
    <property type="entry name" value="Trimeric LpxA-like enzymes"/>
    <property type="match status" value="1"/>
</dbReference>
<dbReference type="RefSeq" id="WP_279299594.1">
    <property type="nucleotide sequence ID" value="NZ_JAOTIF010000029.1"/>
</dbReference>
<dbReference type="CDD" id="cd03354">
    <property type="entry name" value="LbH_SAT"/>
    <property type="match status" value="1"/>
</dbReference>
<dbReference type="GO" id="GO:0016746">
    <property type="term" value="F:acyltransferase activity"/>
    <property type="evidence" value="ECO:0007669"/>
    <property type="project" value="UniProtKB-KW"/>
</dbReference>
<reference evidence="4" key="2">
    <citation type="submission" date="2023-04" db="EMBL/GenBank/DDBJ databases">
        <title>Paracnuella aquatica gen. nov., sp. nov., a member of the family Chitinophagaceae isolated from a hot spring.</title>
        <authorList>
            <person name="Wang C."/>
        </authorList>
    </citation>
    <scope>NUCLEOTIDE SEQUENCE</scope>
    <source>
        <strain evidence="4">LB-8</strain>
    </source>
</reference>
<dbReference type="InterPro" id="IPR011004">
    <property type="entry name" value="Trimer_LpxA-like_sf"/>
</dbReference>
<keyword evidence="5" id="KW-1185">Reference proteome</keyword>
<evidence type="ECO:0000256" key="1">
    <source>
        <dbReference type="ARBA" id="ARBA00022605"/>
    </source>
</evidence>
<comment type="caution">
    <text evidence="4">The sequence shown here is derived from an EMBL/GenBank/DDBJ whole genome shotgun (WGS) entry which is preliminary data.</text>
</comment>
<accession>A0A9X3BJ03</accession>
<dbReference type="Proteomes" id="UP001155483">
    <property type="component" value="Unassembled WGS sequence"/>
</dbReference>
<dbReference type="Gene3D" id="2.160.10.10">
    <property type="entry name" value="Hexapeptide repeat proteins"/>
    <property type="match status" value="1"/>
</dbReference>
<evidence type="ECO:0000313" key="4">
    <source>
        <dbReference type="EMBL" id="MCU7552157.1"/>
    </source>
</evidence>
<evidence type="ECO:0000256" key="2">
    <source>
        <dbReference type="ARBA" id="ARBA00022679"/>
    </source>
</evidence>
<evidence type="ECO:0000256" key="3">
    <source>
        <dbReference type="ARBA" id="ARBA00023315"/>
    </source>
</evidence>
<dbReference type="NCBIfam" id="NF041874">
    <property type="entry name" value="EPS_EpsC"/>
    <property type="match status" value="1"/>
</dbReference>
<reference evidence="4" key="1">
    <citation type="submission" date="2022-09" db="EMBL/GenBank/DDBJ databases">
        <authorList>
            <person name="Yuan C."/>
            <person name="Ke Z."/>
        </authorList>
    </citation>
    <scope>NUCLEOTIDE SEQUENCE</scope>
    <source>
        <strain evidence="4">LB-8</strain>
    </source>
</reference>
<dbReference type="AlphaFoldDB" id="A0A9X3BJ03"/>
<sequence>MEKKFLLHIFDKQKQIEATPSNEDIATWALQVISLLFPEVSMNRFFSVEEMESEWQKLKDDLGTILNATSACKEQDKKHIAEAFFEELPRICKILNTDINATLNGDPAARSEFEVIRAYPAFYALSFYRMAHALQKLDVPLIPRILTEWAHSKTGIDIHPGAEIGEYFHIDHGTGIVIGETTKIGKHVKLFQGVTLGALSVDKSLAFTKRHPTVEDHVIIYSNATILGGKTVIGHHSVVGGNVWLTKSVPPGSMVYHNSEITIVEGKILFD</sequence>
<keyword evidence="3" id="KW-0012">Acyltransferase</keyword>